<evidence type="ECO:0000313" key="10">
    <source>
        <dbReference type="EMBL" id="KAG5190702.1"/>
    </source>
</evidence>
<keyword evidence="2 7" id="KW-0645">Protease</keyword>
<dbReference type="InterPro" id="IPR023828">
    <property type="entry name" value="Peptidase_S8_Ser-AS"/>
</dbReference>
<dbReference type="InterPro" id="IPR015500">
    <property type="entry name" value="Peptidase_S8_subtilisin-rel"/>
</dbReference>
<evidence type="ECO:0000256" key="8">
    <source>
        <dbReference type="SAM" id="SignalP"/>
    </source>
</evidence>
<reference evidence="10" key="1">
    <citation type="submission" date="2021-02" db="EMBL/GenBank/DDBJ databases">
        <title>First Annotated Genome of the Yellow-green Alga Tribonema minus.</title>
        <authorList>
            <person name="Mahan K.M."/>
        </authorList>
    </citation>
    <scope>NUCLEOTIDE SEQUENCE</scope>
    <source>
        <strain evidence="10">UTEX B ZZ1240</strain>
    </source>
</reference>
<feature type="chain" id="PRO_5032426935" description="subtilisin" evidence="8">
    <location>
        <begin position="20"/>
        <end position="559"/>
    </location>
</feature>
<evidence type="ECO:0000256" key="4">
    <source>
        <dbReference type="ARBA" id="ARBA00022825"/>
    </source>
</evidence>
<dbReference type="InterPro" id="IPR050131">
    <property type="entry name" value="Peptidase_S8_subtilisin-like"/>
</dbReference>
<dbReference type="GO" id="GO:0006508">
    <property type="term" value="P:proteolysis"/>
    <property type="evidence" value="ECO:0007669"/>
    <property type="project" value="UniProtKB-KW"/>
</dbReference>
<dbReference type="SUPFAM" id="SSF52743">
    <property type="entry name" value="Subtilisin-like"/>
    <property type="match status" value="1"/>
</dbReference>
<feature type="active site" description="Charge relay system" evidence="7">
    <location>
        <position position="196"/>
    </location>
</feature>
<organism evidence="10 11">
    <name type="scientific">Tribonema minus</name>
    <dbReference type="NCBI Taxonomy" id="303371"/>
    <lineage>
        <taxon>Eukaryota</taxon>
        <taxon>Sar</taxon>
        <taxon>Stramenopiles</taxon>
        <taxon>Ochrophyta</taxon>
        <taxon>PX clade</taxon>
        <taxon>Xanthophyceae</taxon>
        <taxon>Tribonematales</taxon>
        <taxon>Tribonemataceae</taxon>
        <taxon>Tribonema</taxon>
    </lineage>
</organism>
<evidence type="ECO:0000313" key="11">
    <source>
        <dbReference type="Proteomes" id="UP000664859"/>
    </source>
</evidence>
<dbReference type="InterPro" id="IPR000209">
    <property type="entry name" value="Peptidase_S8/S53_dom"/>
</dbReference>
<dbReference type="AlphaFoldDB" id="A0A835ZEI7"/>
<dbReference type="GO" id="GO:0004252">
    <property type="term" value="F:serine-type endopeptidase activity"/>
    <property type="evidence" value="ECO:0007669"/>
    <property type="project" value="UniProtKB-UniRule"/>
</dbReference>
<gene>
    <name evidence="10" type="ORF">JKP88DRAFT_252086</name>
</gene>
<dbReference type="PANTHER" id="PTHR43806:SF11">
    <property type="entry name" value="CEREVISIN-RELATED"/>
    <property type="match status" value="1"/>
</dbReference>
<comment type="caution">
    <text evidence="10">The sequence shown here is derived from an EMBL/GenBank/DDBJ whole genome shotgun (WGS) entry which is preliminary data.</text>
</comment>
<dbReference type="PROSITE" id="PS51892">
    <property type="entry name" value="SUBTILASE"/>
    <property type="match status" value="1"/>
</dbReference>
<dbReference type="Gene3D" id="3.40.50.200">
    <property type="entry name" value="Peptidase S8/S53 domain"/>
    <property type="match status" value="1"/>
</dbReference>
<evidence type="ECO:0000256" key="6">
    <source>
        <dbReference type="ARBA" id="ARBA00023619"/>
    </source>
</evidence>
<name>A0A835ZEI7_9STRA</name>
<feature type="active site" description="Charge relay system" evidence="7">
    <location>
        <position position="476"/>
    </location>
</feature>
<comment type="catalytic activity">
    <reaction evidence="5">
        <text>Hydrolysis of proteins with broad specificity for peptide bonds, and a preference for a large uncharged residue in P1. Hydrolyzes peptide amides.</text>
        <dbReference type="EC" id="3.4.21.62"/>
    </reaction>
</comment>
<dbReference type="PANTHER" id="PTHR43806">
    <property type="entry name" value="PEPTIDASE S8"/>
    <property type="match status" value="1"/>
</dbReference>
<keyword evidence="3 7" id="KW-0378">Hydrolase</keyword>
<protein>
    <recommendedName>
        <fullName evidence="6">subtilisin</fullName>
        <ecNumber evidence="6">3.4.21.62</ecNumber>
    </recommendedName>
</protein>
<proteinExistence type="inferred from homology"/>
<evidence type="ECO:0000256" key="5">
    <source>
        <dbReference type="ARBA" id="ARBA00023529"/>
    </source>
</evidence>
<feature type="signal peptide" evidence="8">
    <location>
        <begin position="1"/>
        <end position="19"/>
    </location>
</feature>
<dbReference type="EC" id="3.4.21.62" evidence="6"/>
<evidence type="ECO:0000256" key="1">
    <source>
        <dbReference type="ARBA" id="ARBA00011073"/>
    </source>
</evidence>
<evidence type="ECO:0000259" key="9">
    <source>
        <dbReference type="Pfam" id="PF00082"/>
    </source>
</evidence>
<keyword evidence="11" id="KW-1185">Reference proteome</keyword>
<accession>A0A835ZEI7</accession>
<dbReference type="InterPro" id="IPR036852">
    <property type="entry name" value="Peptidase_S8/S53_dom_sf"/>
</dbReference>
<dbReference type="Pfam" id="PF00082">
    <property type="entry name" value="Peptidase_S8"/>
    <property type="match status" value="1"/>
</dbReference>
<sequence>MRFAAAVAVVACLRHPALGALASDEAPRRALTASIKEGSYTVLLTSAPAAAADASGTSASVMAAQLEATTKTLNAMHGITVKKSLPKIGVIVVDGPPNSAANIKKAAGPNVEAVVPSFVFKAPALAFEPASRREIATNINSAEKSKSESNLRGKRVLVEPDLTPLQWSRKAIKVDRAAKAGLKGGGKRPARVAIIDGGFWLDHPAIARYNRELSFNFVPREKLMFNPALTEGGTGKGLDLSHGTHTASIVGGADLGGQGTIGVAPEAELVLLKVLSEETGSGYDYNILAAIIYATTIKADIINMSLGVTLDMRGVEGEYTAADVQYTKRIWSQAVKDAYNSGVTIVGAAGEGDKSINMDKASYLVDFPTSVPYVVGVSATGPVFWGRDQSTPLDKLAVYSYYGSKVIDFAAPGGNTKVLVTHPNAQCSYKLNAETTVDLACRRFDYVVSACCGPQALFPLDAYGFKTRYGWLAGTSMASPHVAGVAALIVGKAGRRVPPQELLGYLKQCTNDIGDAGKDAKYGFGRINAGKVVDLKIRPWWDTLVECQSSSWLLGARFD</sequence>
<feature type="active site" description="Charge relay system" evidence="7">
    <location>
        <position position="242"/>
    </location>
</feature>
<dbReference type="PRINTS" id="PR00723">
    <property type="entry name" value="SUBTILISIN"/>
</dbReference>
<comment type="similarity">
    <text evidence="1 7">Belongs to the peptidase S8 family.</text>
</comment>
<dbReference type="Proteomes" id="UP000664859">
    <property type="component" value="Unassembled WGS sequence"/>
</dbReference>
<feature type="domain" description="Peptidase S8/S53" evidence="9">
    <location>
        <begin position="191"/>
        <end position="525"/>
    </location>
</feature>
<keyword evidence="8" id="KW-0732">Signal</keyword>
<dbReference type="EMBL" id="JAFCMP010000030">
    <property type="protein sequence ID" value="KAG5190702.1"/>
    <property type="molecule type" value="Genomic_DNA"/>
</dbReference>
<evidence type="ECO:0000256" key="7">
    <source>
        <dbReference type="PROSITE-ProRule" id="PRU01240"/>
    </source>
</evidence>
<evidence type="ECO:0000256" key="2">
    <source>
        <dbReference type="ARBA" id="ARBA00022670"/>
    </source>
</evidence>
<evidence type="ECO:0000256" key="3">
    <source>
        <dbReference type="ARBA" id="ARBA00022801"/>
    </source>
</evidence>
<keyword evidence="4 7" id="KW-0720">Serine protease</keyword>
<dbReference type="PROSITE" id="PS00138">
    <property type="entry name" value="SUBTILASE_SER"/>
    <property type="match status" value="1"/>
</dbReference>
<dbReference type="OrthoDB" id="19448at2759"/>